<dbReference type="STRING" id="1230383.A0A1M8A5X9"/>
<dbReference type="Proteomes" id="UP000186303">
    <property type="component" value="Chromosome 3"/>
</dbReference>
<dbReference type="SUPFAM" id="SSF48371">
    <property type="entry name" value="ARM repeat"/>
    <property type="match status" value="1"/>
</dbReference>
<organism evidence="2 3">
    <name type="scientific">Malassezia sympodialis (strain ATCC 42132)</name>
    <name type="common">Atopic eczema-associated yeast</name>
    <dbReference type="NCBI Taxonomy" id="1230383"/>
    <lineage>
        <taxon>Eukaryota</taxon>
        <taxon>Fungi</taxon>
        <taxon>Dikarya</taxon>
        <taxon>Basidiomycota</taxon>
        <taxon>Ustilaginomycotina</taxon>
        <taxon>Malasseziomycetes</taxon>
        <taxon>Malasseziales</taxon>
        <taxon>Malasseziaceae</taxon>
        <taxon>Malassezia</taxon>
    </lineage>
</organism>
<dbReference type="Pfam" id="PF10441">
    <property type="entry name" value="Urb2"/>
    <property type="match status" value="1"/>
</dbReference>
<protein>
    <recommendedName>
        <fullName evidence="1">Nucleolar 27S pre-rRNA processing Urb2/Npa2 C-terminal domain-containing protein</fullName>
    </recommendedName>
</protein>
<dbReference type="InterPro" id="IPR018849">
    <property type="entry name" value="Urb2/Npa2_C"/>
</dbReference>
<accession>A0A1M8A5X9</accession>
<evidence type="ECO:0000259" key="1">
    <source>
        <dbReference type="Pfam" id="PF10441"/>
    </source>
</evidence>
<dbReference type="OrthoDB" id="160374at2759"/>
<sequence length="1327" mass="143125">MAPGLAAWGITTSEQLIQLLKQNKKGENTLPGSKIQILQSAWADDHVYVPKKAELLLDCALELVLASTRTPHSESTPKFLDSAYWAFLGTLLASAHLDEEHLHSAVAKHNVFALVAALGPRISSDLWHDVCPVLTVVLPVAIRRIGAGQVDTVNACFRDLLQAMPTVSEPRHWPATRRLWDAICMRWSPLLELGANAKKTARFFVAESLLPWAHAFAALADHDSDEASALRDALGVVAARSLSGAPALGAQAGPTLPESVESLVPAVTEALTGPDAPAMLPAIPALLEYLVESAHRRNSVQAPPLPIRQQALDRFLAPICTSLLARPDSLTVLWHLVQQIERLRLYQPGGDDHDAWLALWTRLQSHTLSVLDTASEAETRRVCFDMSTSLWHREAGLVRPALPYILARAVPLRDDDVAWPAALAFVHTLLHDMAQERRMPELLSILRATMARVCDTGPEDVGARLVHSPVLCTPTTLLWRKQLTQHVSAAQSEPMWHDALADAQRHMSPPTPQLACALHVLLLLAQTRPIVAEVAHLVATCLDLGVEAYVRGQAPTQQRLLAGALRLHTALTVQGASVPPLPLDALCRLLGTDSTLPEVRVEVVRALCCHAERTQTLPPMPKLPDLVRAGLEGHTVEPWDGQVWGLTAHAQEPVALWRLLTTRWAPVVDAHAPETLLNDLAVIFTATLAPSAPSLLAKLSVQALHDAHFLELPRWRHALMAPLAAALDVSSTAPSAVRLLACVPTEYVGRDAVHAIAPGLWRLTRRATPDLIGTDAALLRLLRRWLHAYAPAAAPPFSLAAYLDTLVQWPSLPHSVSERAAFLTSSMQLVDALLSHAPAAVCVPDVLAVLQRAPAGWGATVALHARSQLLRWAAATHPPWATELVPETTALGEAVEQAVAPLTHSARVATDAGNLACTLDVVAAQLELRAPSAPSLEPVLPCVLTRLESLTFAVRAGEIPAAPTRPLATSLLQVLVALGPHVAPASRYVGLGVALAQLLRTFPTNDHFSAIWVAQVARMNPDDYERTLHALSSALEPGTACKPPECAALLQVLSLLLQHGAPGTGRPARMHFSALLVRLAVLLPDMPTITLAAVQLLEHVCQNRARMLRAPDVPRLLALLGQVVGARSSPPSAADASAIYQSVCATLRALVRQRKDLVRPCLPHLTDLIARLCLLLSSFVRAHTGEALVREIAAALPAWLDVAAAPLTSSEARALARLLSELGAKTSTAAPAAKRARLSHATTESLRKPLSKYAVYMLLAYVRSATMPYTTIAAALRTELQPGLFVLCDVCGEHERDAALKHALDASGQVVFQALWADWERQRYKGT</sequence>
<feature type="domain" description="Nucleolar 27S pre-rRNA processing Urb2/Npa2 C-terminal" evidence="1">
    <location>
        <begin position="1092"/>
        <end position="1326"/>
    </location>
</feature>
<name>A0A1M8A5X9_MALS4</name>
<gene>
    <name evidence="2" type="ORF">MSYG_2214</name>
</gene>
<dbReference type="InterPro" id="IPR016024">
    <property type="entry name" value="ARM-type_fold"/>
</dbReference>
<evidence type="ECO:0000313" key="3">
    <source>
        <dbReference type="Proteomes" id="UP000186303"/>
    </source>
</evidence>
<reference evidence="3" key="1">
    <citation type="journal article" date="2017" name="Nucleic Acids Res.">
        <title>Proteogenomics produces comprehensive and highly accurate protein-coding gene annotation in a complete genome assembly of Malassezia sympodialis.</title>
        <authorList>
            <person name="Zhu Y."/>
            <person name="Engstroem P.G."/>
            <person name="Tellgren-Roth C."/>
            <person name="Baudo C.D."/>
            <person name="Kennell J.C."/>
            <person name="Sun S."/>
            <person name="Billmyre R.B."/>
            <person name="Schroeder M.S."/>
            <person name="Andersson A."/>
            <person name="Holm T."/>
            <person name="Sigurgeirsson B."/>
            <person name="Wu G."/>
            <person name="Sankaranarayanan S.R."/>
            <person name="Siddharthan R."/>
            <person name="Sanyal K."/>
            <person name="Lundeberg J."/>
            <person name="Nystedt B."/>
            <person name="Boekhout T."/>
            <person name="Dawson T.L. Jr."/>
            <person name="Heitman J."/>
            <person name="Scheynius A."/>
            <person name="Lehtioe J."/>
        </authorList>
    </citation>
    <scope>NUCLEOTIDE SEQUENCE [LARGE SCALE GENOMIC DNA]</scope>
    <source>
        <strain evidence="3">ATCC 42132</strain>
    </source>
</reference>
<keyword evidence="3" id="KW-1185">Reference proteome</keyword>
<dbReference type="OMA" id="KALWKEY"/>
<proteinExistence type="predicted"/>
<dbReference type="VEuPathDB" id="FungiDB:MSYG_2214"/>
<dbReference type="EMBL" id="LT671823">
    <property type="protein sequence ID" value="SHO77872.1"/>
    <property type="molecule type" value="Genomic_DNA"/>
</dbReference>
<evidence type="ECO:0000313" key="2">
    <source>
        <dbReference type="EMBL" id="SHO77872.1"/>
    </source>
</evidence>